<evidence type="ECO:0000313" key="2">
    <source>
        <dbReference type="Proteomes" id="UP000186102"/>
    </source>
</evidence>
<comment type="caution">
    <text evidence="1">The sequence shown here is derived from an EMBL/GenBank/DDBJ whole genome shotgun (WGS) entry which is preliminary data.</text>
</comment>
<keyword evidence="2" id="KW-1185">Reference proteome</keyword>
<dbReference type="Proteomes" id="UP000186102">
    <property type="component" value="Unassembled WGS sequence"/>
</dbReference>
<dbReference type="OrthoDB" id="9927711at2"/>
<gene>
    <name evidence="1" type="ORF">DSOL_1503</name>
</gene>
<dbReference type="EMBL" id="MLBF01000008">
    <property type="protein sequence ID" value="OLN32467.1"/>
    <property type="molecule type" value="Genomic_DNA"/>
</dbReference>
<organism evidence="1 2">
    <name type="scientific">Desulfosporosinus metallidurans</name>
    <dbReference type="NCBI Taxonomy" id="1888891"/>
    <lineage>
        <taxon>Bacteria</taxon>
        <taxon>Bacillati</taxon>
        <taxon>Bacillota</taxon>
        <taxon>Clostridia</taxon>
        <taxon>Eubacteriales</taxon>
        <taxon>Desulfitobacteriaceae</taxon>
        <taxon>Desulfosporosinus</taxon>
    </lineage>
</organism>
<dbReference type="STRING" id="1888891.DSOL_1503"/>
<dbReference type="AlphaFoldDB" id="A0A1Q8QYP5"/>
<protein>
    <submittedName>
        <fullName evidence="1">Uncharacterized protein</fullName>
    </submittedName>
</protein>
<sequence length="107" mass="12136">MSMQTSVEIKGVLGGTERKFYFVNNAGLEAIFRGRTPRELFLQNVSNPGCFDIQEEDLRLNIHVKRQCSLGVAGFQAFDVDADFIQEATEKARALERKAKDNFLLKH</sequence>
<evidence type="ECO:0000313" key="1">
    <source>
        <dbReference type="EMBL" id="OLN32467.1"/>
    </source>
</evidence>
<accession>A0A1Q8QYP5</accession>
<reference evidence="1 2" key="1">
    <citation type="submission" date="2016-09" db="EMBL/GenBank/DDBJ databases">
        <title>Complete genome of Desulfosporosinus sp. OL.</title>
        <authorList>
            <person name="Mardanov A."/>
            <person name="Beletsky A."/>
            <person name="Panova A."/>
            <person name="Karnachuk O."/>
            <person name="Ravin N."/>
        </authorList>
    </citation>
    <scope>NUCLEOTIDE SEQUENCE [LARGE SCALE GENOMIC DNA]</scope>
    <source>
        <strain evidence="1 2">OL</strain>
    </source>
</reference>
<proteinExistence type="predicted"/>
<dbReference type="RefSeq" id="WP_075364221.1">
    <property type="nucleotide sequence ID" value="NZ_MLBF01000008.1"/>
</dbReference>
<name>A0A1Q8QYP5_9FIRM</name>